<keyword evidence="2" id="KW-0732">Signal</keyword>
<dbReference type="Proteomes" id="UP000791080">
    <property type="component" value="Unassembled WGS sequence"/>
</dbReference>
<dbReference type="Gene3D" id="2.60.120.1060">
    <property type="entry name" value="NPCBM/NEW2 domain"/>
    <property type="match status" value="1"/>
</dbReference>
<dbReference type="PANTHER" id="PTHR43143:SF1">
    <property type="entry name" value="SERINE_THREONINE-PROTEIN PHOSPHATASE CPPED1"/>
    <property type="match status" value="1"/>
</dbReference>
<dbReference type="InterPro" id="IPR051918">
    <property type="entry name" value="STPP_CPPED1"/>
</dbReference>
<dbReference type="InterPro" id="IPR038637">
    <property type="entry name" value="NPCBM_sf"/>
</dbReference>
<dbReference type="Gene3D" id="2.60.40.10">
    <property type="entry name" value="Immunoglobulins"/>
    <property type="match status" value="1"/>
</dbReference>
<dbReference type="InterPro" id="IPR004843">
    <property type="entry name" value="Calcineurin-like_PHP"/>
</dbReference>
<dbReference type="InterPro" id="IPR008979">
    <property type="entry name" value="Galactose-bd-like_sf"/>
</dbReference>
<dbReference type="Pfam" id="PF08305">
    <property type="entry name" value="NPCBM"/>
    <property type="match status" value="1"/>
</dbReference>
<feature type="domain" description="Glycosyl hydrolase family 98 putative carbohydrate-binding module" evidence="3">
    <location>
        <begin position="442"/>
        <end position="599"/>
    </location>
</feature>
<protein>
    <submittedName>
        <fullName evidence="4">NPCBM-associated, NEW3 domain of alpha-galactosidase</fullName>
    </submittedName>
</protein>
<organism evidence="4 5">
    <name type="scientific">Actinoalloteichus caeruleus DSM 43889</name>
    <dbReference type="NCBI Taxonomy" id="1120930"/>
    <lineage>
        <taxon>Bacteria</taxon>
        <taxon>Bacillati</taxon>
        <taxon>Actinomycetota</taxon>
        <taxon>Actinomycetes</taxon>
        <taxon>Pseudonocardiales</taxon>
        <taxon>Pseudonocardiaceae</taxon>
        <taxon>Actinoalloteichus</taxon>
        <taxon>Actinoalloteichus cyanogriseus</taxon>
    </lineage>
</organism>
<dbReference type="RefSeq" id="WP_026419078.1">
    <property type="nucleotide sequence ID" value="NZ_AUBJ02000001.1"/>
</dbReference>
<dbReference type="Pfam" id="PF00149">
    <property type="entry name" value="Metallophos"/>
    <property type="match status" value="1"/>
</dbReference>
<name>A0ABT1JMR4_ACTCY</name>
<comment type="caution">
    <text evidence="4">The sequence shown here is derived from an EMBL/GenBank/DDBJ whole genome shotgun (WGS) entry which is preliminary data.</text>
</comment>
<dbReference type="InterPro" id="IPR029052">
    <property type="entry name" value="Metallo-depent_PP-like"/>
</dbReference>
<sequence length="603" mass="64629">MRLPTRVAASGLALTATVSLAVPSAATPSDGAEGAPGVTNVSRSASAPPTTTFDVFSDIQGHLDDWDDVLADAALTNPDSVATVINGDIVDRGYDFEYEAVSEVLRAHGRDLPLLAAIGNHEAYAPAWCDQHTLCQPTWPNGFTEEGLYESFHDFAGTDSVYQELVIDDAVMLTLGTERLMWWENPNFDDQVYLSDTQLDWLRDRLAHHGRTGRPIFVFTHYPLARTVTQSDGDAGRYHLQDAELRSILGDYPQSVLFSGHTHAQVTHDRWATRVRVPGGHPDGFLAVDTAAVLNHQYLQVTTGPEGAVIRARDARTGDYPNEVRVHSVDPRDTFAVVGVRAEASTVAPGDEVVVTARLRNHGARALPQSVLRPEPPAGWEVVDQAERIVGRVGRGEDAEVSWRLRAADEPGEAAVGVTAEVRGAEVPVVVDEAEITVAAAPEGETRVSSLPFLAEENGKGPVERDSTNGAMGRGDGGPIQLDGVRYDHGLGMLAPAEVSLYAGGRCSSLNAVVGLDDAAPQGSQRRPLPVGTPAGTAVFVVLADGEEVYRSDVLRRGEAPERIEVPVEGAERLRLVVEDAGDGSAWDYADWAEATLECAGRV</sequence>
<evidence type="ECO:0000256" key="1">
    <source>
        <dbReference type="SAM" id="MobiDB-lite"/>
    </source>
</evidence>
<accession>A0ABT1JMR4</accession>
<feature type="region of interest" description="Disordered" evidence="1">
    <location>
        <begin position="27"/>
        <end position="47"/>
    </location>
</feature>
<keyword evidence="5" id="KW-1185">Reference proteome</keyword>
<dbReference type="Gene3D" id="3.60.21.10">
    <property type="match status" value="1"/>
</dbReference>
<feature type="region of interest" description="Disordered" evidence="1">
    <location>
        <begin position="457"/>
        <end position="477"/>
    </location>
</feature>
<feature type="compositionally biased region" description="Basic and acidic residues" evidence="1">
    <location>
        <begin position="457"/>
        <end position="467"/>
    </location>
</feature>
<evidence type="ECO:0000313" key="5">
    <source>
        <dbReference type="Proteomes" id="UP000791080"/>
    </source>
</evidence>
<reference evidence="4 5" key="1">
    <citation type="submission" date="2022-06" db="EMBL/GenBank/DDBJ databases">
        <title>Genomic Encyclopedia of Type Strains, Phase I: the one thousand microbial genomes (KMG-I) project.</title>
        <authorList>
            <person name="Kyrpides N."/>
        </authorList>
    </citation>
    <scope>NUCLEOTIDE SEQUENCE [LARGE SCALE GENOMIC DNA]</scope>
    <source>
        <strain evidence="4 5">DSM 43889</strain>
    </source>
</reference>
<dbReference type="EMBL" id="AUBJ02000001">
    <property type="protein sequence ID" value="MCP2333825.1"/>
    <property type="molecule type" value="Genomic_DNA"/>
</dbReference>
<proteinExistence type="predicted"/>
<evidence type="ECO:0000259" key="3">
    <source>
        <dbReference type="SMART" id="SM00776"/>
    </source>
</evidence>
<dbReference type="SUPFAM" id="SSF56300">
    <property type="entry name" value="Metallo-dependent phosphatases"/>
    <property type="match status" value="1"/>
</dbReference>
<dbReference type="SUPFAM" id="SSF49785">
    <property type="entry name" value="Galactose-binding domain-like"/>
    <property type="match status" value="1"/>
</dbReference>
<dbReference type="SMART" id="SM00776">
    <property type="entry name" value="NPCBM"/>
    <property type="match status" value="1"/>
</dbReference>
<dbReference type="InterPro" id="IPR013783">
    <property type="entry name" value="Ig-like_fold"/>
</dbReference>
<gene>
    <name evidence="4" type="ORF">G443_004095</name>
</gene>
<feature type="chain" id="PRO_5047293388" evidence="2">
    <location>
        <begin position="22"/>
        <end position="603"/>
    </location>
</feature>
<dbReference type="PANTHER" id="PTHR43143">
    <property type="entry name" value="METALLOPHOSPHOESTERASE, CALCINEURIN SUPERFAMILY"/>
    <property type="match status" value="1"/>
</dbReference>
<evidence type="ECO:0000256" key="2">
    <source>
        <dbReference type="SAM" id="SignalP"/>
    </source>
</evidence>
<dbReference type="InterPro" id="IPR013222">
    <property type="entry name" value="Glyco_hyd_98_carb-bd"/>
</dbReference>
<feature type="signal peptide" evidence="2">
    <location>
        <begin position="1"/>
        <end position="21"/>
    </location>
</feature>
<evidence type="ECO:0000313" key="4">
    <source>
        <dbReference type="EMBL" id="MCP2333825.1"/>
    </source>
</evidence>